<reference evidence="1" key="1">
    <citation type="submission" date="2022-12" db="EMBL/GenBank/DDBJ databases">
        <authorList>
            <person name="Alioto T."/>
            <person name="Alioto T."/>
            <person name="Gomez Garrido J."/>
        </authorList>
    </citation>
    <scope>NUCLEOTIDE SEQUENCE</scope>
</reference>
<proteinExistence type="predicted"/>
<dbReference type="EMBL" id="OX395139">
    <property type="protein sequence ID" value="CAI5792691.1"/>
    <property type="molecule type" value="Genomic_DNA"/>
</dbReference>
<evidence type="ECO:0000313" key="2">
    <source>
        <dbReference type="Proteomes" id="UP001178461"/>
    </source>
</evidence>
<gene>
    <name evidence="1" type="ORF">PODLI_1B041640</name>
</gene>
<evidence type="ECO:0000313" key="1">
    <source>
        <dbReference type="EMBL" id="CAI5792691.1"/>
    </source>
</evidence>
<protein>
    <submittedName>
        <fullName evidence="1">Uncharacterized protein</fullName>
    </submittedName>
</protein>
<name>A0AA35LB79_9SAUR</name>
<dbReference type="Proteomes" id="UP001178461">
    <property type="component" value="Chromosome 14"/>
</dbReference>
<organism evidence="1 2">
    <name type="scientific">Podarcis lilfordi</name>
    <name type="common">Lilford's wall lizard</name>
    <dbReference type="NCBI Taxonomy" id="74358"/>
    <lineage>
        <taxon>Eukaryota</taxon>
        <taxon>Metazoa</taxon>
        <taxon>Chordata</taxon>
        <taxon>Craniata</taxon>
        <taxon>Vertebrata</taxon>
        <taxon>Euteleostomi</taxon>
        <taxon>Lepidosauria</taxon>
        <taxon>Squamata</taxon>
        <taxon>Bifurcata</taxon>
        <taxon>Unidentata</taxon>
        <taxon>Episquamata</taxon>
        <taxon>Laterata</taxon>
        <taxon>Lacertibaenia</taxon>
        <taxon>Lacertidae</taxon>
        <taxon>Podarcis</taxon>
    </lineage>
</organism>
<dbReference type="AlphaFoldDB" id="A0AA35LB79"/>
<accession>A0AA35LB79</accession>
<sequence length="92" mass="9971">MATARLISFETQSNKTVLTQIDTNAAHFGLKFYSDISLKIINPPPPQLPTIKRNKQNFAPGNLDLATDIPSGDGIPENGSNGKCHVTVPHVF</sequence>
<keyword evidence="2" id="KW-1185">Reference proteome</keyword>